<keyword evidence="1" id="KW-0812">Transmembrane</keyword>
<organism evidence="2 3">
    <name type="scientific">Mycoplasma phocimorsus</name>
    <dbReference type="NCBI Taxonomy" id="3045839"/>
    <lineage>
        <taxon>Bacteria</taxon>
        <taxon>Bacillati</taxon>
        <taxon>Mycoplasmatota</taxon>
        <taxon>Mollicutes</taxon>
        <taxon>Mycoplasmataceae</taxon>
        <taxon>Mycoplasma</taxon>
    </lineage>
</organism>
<dbReference type="Gene3D" id="1.10.1200.120">
    <property type="entry name" value="Large-conductance mechanosensitive channel, MscL, domain 1"/>
    <property type="match status" value="1"/>
</dbReference>
<evidence type="ECO:0000313" key="3">
    <source>
        <dbReference type="Proteomes" id="UP001224428"/>
    </source>
</evidence>
<dbReference type="Proteomes" id="UP001224428">
    <property type="component" value="Unassembled WGS sequence"/>
</dbReference>
<dbReference type="InterPro" id="IPR036019">
    <property type="entry name" value="MscL_channel"/>
</dbReference>
<gene>
    <name evidence="2" type="ORF">QLQ80_00690</name>
</gene>
<keyword evidence="3" id="KW-1185">Reference proteome</keyword>
<name>A0AAJ1PRY2_9MOLU</name>
<reference evidence="2" key="1">
    <citation type="submission" date="2023-05" db="EMBL/GenBank/DDBJ databases">
        <title>Mycoplasma phocimorsus sp. nov., isolated from Scandinavian patients with seal finger or septic arthritis after contact with seals.</title>
        <authorList>
            <person name="Skafte-Holm A."/>
            <person name="Pedersen T.R."/>
            <person name="Froelund M."/>
            <person name="Stegger M."/>
            <person name="Qvortrup K."/>
            <person name="Michaels D.L."/>
            <person name="Brown D.R."/>
            <person name="Jensen J.S."/>
        </authorList>
    </citation>
    <scope>NUCLEOTIDE SEQUENCE</scope>
    <source>
        <strain evidence="2">M5725</strain>
    </source>
</reference>
<dbReference type="InterPro" id="IPR037673">
    <property type="entry name" value="MSC/AndL"/>
</dbReference>
<keyword evidence="1" id="KW-0472">Membrane</keyword>
<protein>
    <submittedName>
        <fullName evidence="2">MscL family protein</fullName>
    </submittedName>
</protein>
<dbReference type="RefSeq" id="WP_283823843.1">
    <property type="nucleotide sequence ID" value="NZ_JASDAY010000026.1"/>
</dbReference>
<evidence type="ECO:0000313" key="2">
    <source>
        <dbReference type="EMBL" id="MDJ1645608.1"/>
    </source>
</evidence>
<keyword evidence="1" id="KW-1133">Transmembrane helix</keyword>
<feature type="transmembrane region" description="Helical" evidence="1">
    <location>
        <begin position="83"/>
        <end position="107"/>
    </location>
</feature>
<accession>A0AAJ1PRY2</accession>
<evidence type="ECO:0000256" key="1">
    <source>
        <dbReference type="SAM" id="Phobius"/>
    </source>
</evidence>
<dbReference type="SUPFAM" id="SSF81330">
    <property type="entry name" value="Gated mechanosensitive channel"/>
    <property type="match status" value="1"/>
</dbReference>
<proteinExistence type="predicted"/>
<dbReference type="Pfam" id="PF01741">
    <property type="entry name" value="MscL"/>
    <property type="match status" value="1"/>
</dbReference>
<dbReference type="EMBL" id="JASDDP010000008">
    <property type="protein sequence ID" value="MDJ1645608.1"/>
    <property type="molecule type" value="Genomic_DNA"/>
</dbReference>
<comment type="caution">
    <text evidence="2">The sequence shown here is derived from an EMBL/GenBank/DDBJ whole genome shotgun (WGS) entry which is preliminary data.</text>
</comment>
<sequence length="151" mass="17168">MNNKEKDKVKIKPLLKKSFREAKAIISKGNMLILAVGLLIGSVFGAVIKSLSNDVLMEYILKIIGNTKGLEEWTLNGVHWGKFFSALLTFVIVFLFLFLLLTSYIFIKTIIFKIKQKIIKEKNVTVEPAKPTTNELILDELKKLNSNLEKK</sequence>
<dbReference type="AlphaFoldDB" id="A0AAJ1PRY2"/>